<feature type="compositionally biased region" description="Basic and acidic residues" evidence="1">
    <location>
        <begin position="95"/>
        <end position="118"/>
    </location>
</feature>
<evidence type="ECO:0000313" key="3">
    <source>
        <dbReference type="Proteomes" id="UP001626550"/>
    </source>
</evidence>
<feature type="region of interest" description="Disordered" evidence="1">
    <location>
        <begin position="1"/>
        <end position="20"/>
    </location>
</feature>
<evidence type="ECO:0000256" key="1">
    <source>
        <dbReference type="SAM" id="MobiDB-lite"/>
    </source>
</evidence>
<reference evidence="2 3" key="1">
    <citation type="submission" date="2024-11" db="EMBL/GenBank/DDBJ databases">
        <title>Adaptive evolution of stress response genes in parasites aligns with host niche diversity.</title>
        <authorList>
            <person name="Hahn C."/>
            <person name="Resl P."/>
        </authorList>
    </citation>
    <scope>NUCLEOTIDE SEQUENCE [LARGE SCALE GENOMIC DNA]</scope>
    <source>
        <strain evidence="2">EGGRZ-B1_66</strain>
        <tissue evidence="2">Body</tissue>
    </source>
</reference>
<keyword evidence="3" id="KW-1185">Reference proteome</keyword>
<feature type="region of interest" description="Disordered" evidence="1">
    <location>
        <begin position="81"/>
        <end position="118"/>
    </location>
</feature>
<organism evidence="2 3">
    <name type="scientific">Cichlidogyrus casuarinus</name>
    <dbReference type="NCBI Taxonomy" id="1844966"/>
    <lineage>
        <taxon>Eukaryota</taxon>
        <taxon>Metazoa</taxon>
        <taxon>Spiralia</taxon>
        <taxon>Lophotrochozoa</taxon>
        <taxon>Platyhelminthes</taxon>
        <taxon>Monogenea</taxon>
        <taxon>Monopisthocotylea</taxon>
        <taxon>Dactylogyridea</taxon>
        <taxon>Ancyrocephalidae</taxon>
        <taxon>Cichlidogyrus</taxon>
    </lineage>
</organism>
<protein>
    <recommendedName>
        <fullName evidence="4">Exophilin 5</fullName>
    </recommendedName>
</protein>
<accession>A0ABD2PS89</accession>
<comment type="caution">
    <text evidence="2">The sequence shown here is derived from an EMBL/GenBank/DDBJ whole genome shotgun (WGS) entry which is preliminary data.</text>
</comment>
<dbReference type="EMBL" id="JBJKFK010003041">
    <property type="protein sequence ID" value="KAL3310334.1"/>
    <property type="molecule type" value="Genomic_DNA"/>
</dbReference>
<evidence type="ECO:0000313" key="2">
    <source>
        <dbReference type="EMBL" id="KAL3310334.1"/>
    </source>
</evidence>
<proteinExistence type="predicted"/>
<name>A0ABD2PS89_9PLAT</name>
<dbReference type="AlphaFoldDB" id="A0ABD2PS89"/>
<feature type="compositionally biased region" description="Low complexity" evidence="1">
    <location>
        <begin position="81"/>
        <end position="94"/>
    </location>
</feature>
<dbReference type="Proteomes" id="UP001626550">
    <property type="component" value="Unassembled WGS sequence"/>
</dbReference>
<feature type="non-terminal residue" evidence="2">
    <location>
        <position position="1"/>
    </location>
</feature>
<gene>
    <name evidence="2" type="ORF">Ciccas_011103</name>
</gene>
<feature type="compositionally biased region" description="Basic and acidic residues" evidence="1">
    <location>
        <begin position="1"/>
        <end position="18"/>
    </location>
</feature>
<evidence type="ECO:0008006" key="4">
    <source>
        <dbReference type="Google" id="ProtNLM"/>
    </source>
</evidence>
<sequence>VSPTRELKRASSNERFQEVKQPAPIYGDFTGNKVYPHSAILPRKKYNAKLNTQQQQQLPKFGMSIENLVVPSSSIIRKLSDFSSSASESLSKVSTDLKRRAISTDKDRGRQPSLKEKSRIPVMLSPQIALKHYQTVNAVPIATLHHAN</sequence>